<gene>
    <name evidence="2" type="ORF">CPELLU_LOCUS16239</name>
</gene>
<feature type="transmembrane region" description="Helical" evidence="1">
    <location>
        <begin position="586"/>
        <end position="615"/>
    </location>
</feature>
<proteinExistence type="predicted"/>
<feature type="transmembrane region" description="Helical" evidence="1">
    <location>
        <begin position="656"/>
        <end position="677"/>
    </location>
</feature>
<feature type="transmembrane region" description="Helical" evidence="1">
    <location>
        <begin position="545"/>
        <end position="566"/>
    </location>
</feature>
<dbReference type="Proteomes" id="UP000789759">
    <property type="component" value="Unassembled WGS sequence"/>
</dbReference>
<evidence type="ECO:0000313" key="3">
    <source>
        <dbReference type="Proteomes" id="UP000789759"/>
    </source>
</evidence>
<feature type="transmembrane region" description="Helical" evidence="1">
    <location>
        <begin position="149"/>
        <end position="170"/>
    </location>
</feature>
<protein>
    <submittedName>
        <fullName evidence="2">5943_t:CDS:1</fullName>
    </submittedName>
</protein>
<keyword evidence="3" id="KW-1185">Reference proteome</keyword>
<dbReference type="AlphaFoldDB" id="A0A9N9JET3"/>
<comment type="caution">
    <text evidence="2">The sequence shown here is derived from an EMBL/GenBank/DDBJ whole genome shotgun (WGS) entry which is preliminary data.</text>
</comment>
<feature type="transmembrane region" description="Helical" evidence="1">
    <location>
        <begin position="460"/>
        <end position="483"/>
    </location>
</feature>
<accession>A0A9N9JET3</accession>
<feature type="transmembrane region" description="Helical" evidence="1">
    <location>
        <begin position="979"/>
        <end position="1000"/>
    </location>
</feature>
<keyword evidence="1" id="KW-1133">Transmembrane helix</keyword>
<dbReference type="OrthoDB" id="2396651at2759"/>
<evidence type="ECO:0000256" key="1">
    <source>
        <dbReference type="SAM" id="Phobius"/>
    </source>
</evidence>
<feature type="transmembrane region" description="Helical" evidence="1">
    <location>
        <begin position="79"/>
        <end position="108"/>
    </location>
</feature>
<evidence type="ECO:0000313" key="2">
    <source>
        <dbReference type="EMBL" id="CAG8778149.1"/>
    </source>
</evidence>
<organism evidence="2 3">
    <name type="scientific">Cetraspora pellucida</name>
    <dbReference type="NCBI Taxonomy" id="1433469"/>
    <lineage>
        <taxon>Eukaryota</taxon>
        <taxon>Fungi</taxon>
        <taxon>Fungi incertae sedis</taxon>
        <taxon>Mucoromycota</taxon>
        <taxon>Glomeromycotina</taxon>
        <taxon>Glomeromycetes</taxon>
        <taxon>Diversisporales</taxon>
        <taxon>Gigasporaceae</taxon>
        <taxon>Cetraspora</taxon>
    </lineage>
</organism>
<feature type="transmembrane region" description="Helical" evidence="1">
    <location>
        <begin position="37"/>
        <end position="59"/>
    </location>
</feature>
<reference evidence="2" key="1">
    <citation type="submission" date="2021-06" db="EMBL/GenBank/DDBJ databases">
        <authorList>
            <person name="Kallberg Y."/>
            <person name="Tangrot J."/>
            <person name="Rosling A."/>
        </authorList>
    </citation>
    <scope>NUCLEOTIDE SEQUENCE</scope>
    <source>
        <strain evidence="2">FL966</strain>
    </source>
</reference>
<dbReference type="EMBL" id="CAJVQA010023364">
    <property type="protein sequence ID" value="CAG8778149.1"/>
    <property type="molecule type" value="Genomic_DNA"/>
</dbReference>
<feature type="non-terminal residue" evidence="2">
    <location>
        <position position="1"/>
    </location>
</feature>
<keyword evidence="1" id="KW-0472">Membrane</keyword>
<name>A0A9N9JET3_9GLOM</name>
<keyword evidence="1" id="KW-0812">Transmembrane</keyword>
<sequence>SNYYVVPSTGMPFSSNGGGNETSNSSKSIVDKYLRSSIFRGAILSWIASVLMLLLAIFVAMQGQVKDHNVIWDLRVGLFLTAVTVTTIVTSFVVGFIVPAMLAGMLIIGQMSNLNGTGTMISQLMEAAMSRSLWCTLASCFNSRKTRKLSIIIALVVVWQYVAILADLYLHATAIGNSQQLPGPTVPSTRSLEIATNCSEISYLNNCASQIKNPRKTLTVYQNTSDTLQIRSNEEGIYLLQAPPSEKAYSYSGSGVSLRPSCVPISSICNLKARYGAMTNYSCPRTLWYASGNTVTKDFDVNVTSAINSQGKYVASNPMHAIITARFSKVSTNYDSEFVTEVHGDLSILLHCQILASKIDYVITLGSLKVSSQGNLTNSQLFTLGAASMNHNMAVRSIIDVEVIAYKGNSTLLANSFAQQWARATVSAFSPIIQENSAGGGYSYTIEVNKDQTIVPLSAVSIYAIIVILPLLIFSYICVYSLFNRHTNWILAEFICTPQRLIYQALVNEHNMNDGCSEILTAQANRMEKIECSVELIDMNLRSPIFQGIILGWAVSIIILLLMLAAGTQGQRKDLNVIWDLRVGLFLTAVTVITRTTSFVAGLMVPAILSGILAINKISNLNGPSTTISQLMEASMSHSLFCTLKSCFNSGQTRKLAIAIALVFTWQYLATIADLYLHTTAIGNSQQLPGTTVSSTRSLGIATNCSDTSLLDNCVARLRGMKSPDKAFDVYYNTSDSLKVWHTNDGVYLLQSPPSEQTYAYSGSAVFLRPSCKPISSVCNLRSINFTVTSYNCPKTLWSASGSLLIVNNTEATDIGVNVTNRNFVLRQSYIASNPIEAIAFARYVKDYSTNYDSEFVSELNGNITILLHCQLLSSVVDYVVTLGSLKASPQRNLTNSQLFNLGVASTQYEVMRIAQRDIEIVTYKGNSTLFSDSFAQQWAHATISAFSVMVQGNGTASGYSYTFEEDKDQSIVPLSATLVYALVITFPLLIFSCICLFSLRNPHINWTLAEFLCAPQRLFYQLLIGTHHVNDGCLNNLTEQTERIKNIECNITEDGHFELLQS</sequence>